<name>A0A6A7C3K1_9PEZI</name>
<feature type="transmembrane region" description="Helical" evidence="6">
    <location>
        <begin position="377"/>
        <end position="396"/>
    </location>
</feature>
<dbReference type="PANTHER" id="PTHR43791">
    <property type="entry name" value="PERMEASE-RELATED"/>
    <property type="match status" value="1"/>
</dbReference>
<feature type="transmembrane region" description="Helical" evidence="6">
    <location>
        <begin position="86"/>
        <end position="105"/>
    </location>
</feature>
<feature type="transmembrane region" description="Helical" evidence="6">
    <location>
        <begin position="179"/>
        <end position="201"/>
    </location>
</feature>
<dbReference type="Gene3D" id="1.20.1250.20">
    <property type="entry name" value="MFS general substrate transporter like domains"/>
    <property type="match status" value="2"/>
</dbReference>
<dbReference type="EMBL" id="MU005970">
    <property type="protein sequence ID" value="KAF2861832.1"/>
    <property type="molecule type" value="Genomic_DNA"/>
</dbReference>
<dbReference type="InterPro" id="IPR020846">
    <property type="entry name" value="MFS_dom"/>
</dbReference>
<dbReference type="PANTHER" id="PTHR43791:SF46">
    <property type="entry name" value="MAJOR FACILITATOR SUPERFAMILY (MFS) PROFILE DOMAIN-CONTAINING PROTEIN-RELATED"/>
    <property type="match status" value="1"/>
</dbReference>
<feature type="transmembrane region" description="Helical" evidence="6">
    <location>
        <begin position="12"/>
        <end position="33"/>
    </location>
</feature>
<feature type="transmembrane region" description="Helical" evidence="6">
    <location>
        <begin position="290"/>
        <end position="307"/>
    </location>
</feature>
<feature type="transmembrane region" description="Helical" evidence="6">
    <location>
        <begin position="250"/>
        <end position="270"/>
    </location>
</feature>
<dbReference type="SUPFAM" id="SSF103473">
    <property type="entry name" value="MFS general substrate transporter"/>
    <property type="match status" value="1"/>
</dbReference>
<evidence type="ECO:0000256" key="2">
    <source>
        <dbReference type="ARBA" id="ARBA00022448"/>
    </source>
</evidence>
<evidence type="ECO:0000256" key="1">
    <source>
        <dbReference type="ARBA" id="ARBA00004141"/>
    </source>
</evidence>
<keyword evidence="4 6" id="KW-1133">Transmembrane helix</keyword>
<feature type="transmembrane region" description="Helical" evidence="6">
    <location>
        <begin position="57"/>
        <end position="79"/>
    </location>
</feature>
<keyword evidence="2" id="KW-0813">Transport</keyword>
<accession>A0A6A7C3K1</accession>
<dbReference type="FunFam" id="1.20.1250.20:FF:000068">
    <property type="entry name" value="MFS general substrate transporter"/>
    <property type="match status" value="1"/>
</dbReference>
<feature type="domain" description="Major facilitator superfamily (MFS) profile" evidence="7">
    <location>
        <begin position="20"/>
        <end position="432"/>
    </location>
</feature>
<feature type="transmembrane region" description="Helical" evidence="6">
    <location>
        <begin position="111"/>
        <end position="134"/>
    </location>
</feature>
<dbReference type="InterPro" id="IPR036259">
    <property type="entry name" value="MFS_trans_sf"/>
</dbReference>
<gene>
    <name evidence="8" type="ORF">K470DRAFT_214164</name>
</gene>
<dbReference type="InterPro" id="IPR011701">
    <property type="entry name" value="MFS"/>
</dbReference>
<evidence type="ECO:0000259" key="7">
    <source>
        <dbReference type="PROSITE" id="PS50850"/>
    </source>
</evidence>
<proteinExistence type="predicted"/>
<dbReference type="AlphaFoldDB" id="A0A6A7C3K1"/>
<evidence type="ECO:0000256" key="5">
    <source>
        <dbReference type="ARBA" id="ARBA00023136"/>
    </source>
</evidence>
<feature type="transmembrane region" description="Helical" evidence="6">
    <location>
        <begin position="344"/>
        <end position="365"/>
    </location>
</feature>
<feature type="transmembrane region" description="Helical" evidence="6">
    <location>
        <begin position="402"/>
        <end position="427"/>
    </location>
</feature>
<keyword evidence="9" id="KW-1185">Reference proteome</keyword>
<evidence type="ECO:0000256" key="4">
    <source>
        <dbReference type="ARBA" id="ARBA00022989"/>
    </source>
</evidence>
<keyword evidence="3 6" id="KW-0812">Transmembrane</keyword>
<dbReference type="OrthoDB" id="2985014at2759"/>
<evidence type="ECO:0000256" key="6">
    <source>
        <dbReference type="SAM" id="Phobius"/>
    </source>
</evidence>
<protein>
    <submittedName>
        <fullName evidence="8">MFS general substrate transporter</fullName>
    </submittedName>
</protein>
<sequence>MSCPEHTTERKLLARIDLHVIPFLCVLYLLAFLDRVNIGNANVYGLSEELGLKGHEYNVALVVFFIPYILFEIPSNILLKHFRPRLWLSINMFLFGFATMMQGFVKSYGSLVAVRFFLGLFETGMFPGCFYLIGMWYKRSEAQKRFTFFFGSTTLAGAFGGLIAAGIGKMAGTAGYSGWRWIFILEGLFTVLVACVFFFILPGFPEEAKWLAASEKKYVASRLEEDQGQAALDKKITIKDVLGLFKDFKIYPAALMYMGVIVSSYGYAYFSPTLIRTYGYDPIHTQLFSVPPWASAFIFSMMIAALSDRARMRMPFAISCTVMALTGLAILLKVHDDIHLQYGALFLVICGSFSAMPLVVCWFTMNLGGHHRRSVGTAWIISVGNIGGIVAVFSFLKTDAPRYITGYSICLAFATLSIISAMAYGFLCLRENQKRRQGNAAEVANVELGDLYDTYRYFL</sequence>
<evidence type="ECO:0000256" key="3">
    <source>
        <dbReference type="ARBA" id="ARBA00022692"/>
    </source>
</evidence>
<feature type="transmembrane region" description="Helical" evidence="6">
    <location>
        <begin position="314"/>
        <end position="332"/>
    </location>
</feature>
<dbReference type="GO" id="GO:0022857">
    <property type="term" value="F:transmembrane transporter activity"/>
    <property type="evidence" value="ECO:0007669"/>
    <property type="project" value="InterPro"/>
</dbReference>
<organism evidence="8 9">
    <name type="scientific">Piedraia hortae CBS 480.64</name>
    <dbReference type="NCBI Taxonomy" id="1314780"/>
    <lineage>
        <taxon>Eukaryota</taxon>
        <taxon>Fungi</taxon>
        <taxon>Dikarya</taxon>
        <taxon>Ascomycota</taxon>
        <taxon>Pezizomycotina</taxon>
        <taxon>Dothideomycetes</taxon>
        <taxon>Dothideomycetidae</taxon>
        <taxon>Capnodiales</taxon>
        <taxon>Piedraiaceae</taxon>
        <taxon>Piedraia</taxon>
    </lineage>
</organism>
<dbReference type="PROSITE" id="PS50850">
    <property type="entry name" value="MFS"/>
    <property type="match status" value="1"/>
</dbReference>
<dbReference type="Pfam" id="PF07690">
    <property type="entry name" value="MFS_1"/>
    <property type="match status" value="1"/>
</dbReference>
<keyword evidence="5 6" id="KW-0472">Membrane</keyword>
<reference evidence="8" key="1">
    <citation type="journal article" date="2020" name="Stud. Mycol.">
        <title>101 Dothideomycetes genomes: a test case for predicting lifestyles and emergence of pathogens.</title>
        <authorList>
            <person name="Haridas S."/>
            <person name="Albert R."/>
            <person name="Binder M."/>
            <person name="Bloem J."/>
            <person name="Labutti K."/>
            <person name="Salamov A."/>
            <person name="Andreopoulos B."/>
            <person name="Baker S."/>
            <person name="Barry K."/>
            <person name="Bills G."/>
            <person name="Bluhm B."/>
            <person name="Cannon C."/>
            <person name="Castanera R."/>
            <person name="Culley D."/>
            <person name="Daum C."/>
            <person name="Ezra D."/>
            <person name="Gonzalez J."/>
            <person name="Henrissat B."/>
            <person name="Kuo A."/>
            <person name="Liang C."/>
            <person name="Lipzen A."/>
            <person name="Lutzoni F."/>
            <person name="Magnuson J."/>
            <person name="Mondo S."/>
            <person name="Nolan M."/>
            <person name="Ohm R."/>
            <person name="Pangilinan J."/>
            <person name="Park H.-J."/>
            <person name="Ramirez L."/>
            <person name="Alfaro M."/>
            <person name="Sun H."/>
            <person name="Tritt A."/>
            <person name="Yoshinaga Y."/>
            <person name="Zwiers L.-H."/>
            <person name="Turgeon B."/>
            <person name="Goodwin S."/>
            <person name="Spatafora J."/>
            <person name="Crous P."/>
            <person name="Grigoriev I."/>
        </authorList>
    </citation>
    <scope>NUCLEOTIDE SEQUENCE</scope>
    <source>
        <strain evidence="8">CBS 480.64</strain>
    </source>
</reference>
<feature type="transmembrane region" description="Helical" evidence="6">
    <location>
        <begin position="146"/>
        <end position="167"/>
    </location>
</feature>
<evidence type="ECO:0000313" key="8">
    <source>
        <dbReference type="EMBL" id="KAF2861832.1"/>
    </source>
</evidence>
<comment type="subcellular location">
    <subcellularLocation>
        <location evidence="1">Membrane</location>
        <topology evidence="1">Multi-pass membrane protein</topology>
    </subcellularLocation>
</comment>
<dbReference type="GO" id="GO:0005886">
    <property type="term" value="C:plasma membrane"/>
    <property type="evidence" value="ECO:0007669"/>
    <property type="project" value="TreeGrafter"/>
</dbReference>
<dbReference type="Proteomes" id="UP000799421">
    <property type="component" value="Unassembled WGS sequence"/>
</dbReference>
<evidence type="ECO:0000313" key="9">
    <source>
        <dbReference type="Proteomes" id="UP000799421"/>
    </source>
</evidence>
<dbReference type="FunFam" id="1.20.1250.20:FF:000034">
    <property type="entry name" value="MFS general substrate transporter"/>
    <property type="match status" value="1"/>
</dbReference>